<sequence>MNNAQISPRSLWKRSGRRLTLISLPKIKIERRCKNEEKLKKEVEKKQKFDELSLQLPRIQAKLSSTTNYFRTFQPQWNTTSGTHLDDGLSDFACFSVVYGEHESETKELYRLKSQQILPNDKTITCDNIDKAYSSMRQLYAKQAFHLTELLSLSSPSSNYLSLSNHNDEDKHDNQSKRAMIRWRIEQEMNYIARVNRIIIAFAY</sequence>
<dbReference type="Proteomes" id="UP000267096">
    <property type="component" value="Unassembled WGS sequence"/>
</dbReference>
<dbReference type="EMBL" id="UYRR01031119">
    <property type="protein sequence ID" value="VDK46171.1"/>
    <property type="molecule type" value="Genomic_DNA"/>
</dbReference>
<gene>
    <name evidence="1" type="ORF">ASIM_LOCUS11941</name>
</gene>
<evidence type="ECO:0000313" key="1">
    <source>
        <dbReference type="EMBL" id="VDK46171.1"/>
    </source>
</evidence>
<dbReference type="WBParaSite" id="ASIM_0001247501-mRNA-1">
    <property type="protein sequence ID" value="ASIM_0001247501-mRNA-1"/>
    <property type="gene ID" value="ASIM_0001247501"/>
</dbReference>
<evidence type="ECO:0000313" key="2">
    <source>
        <dbReference type="Proteomes" id="UP000267096"/>
    </source>
</evidence>
<proteinExistence type="predicted"/>
<accession>A0A0M3JW34</accession>
<protein>
    <submittedName>
        <fullName evidence="1 3">Uncharacterized protein</fullName>
    </submittedName>
</protein>
<name>A0A0M3JW34_ANISI</name>
<evidence type="ECO:0000313" key="3">
    <source>
        <dbReference type="WBParaSite" id="ASIM_0001247501-mRNA-1"/>
    </source>
</evidence>
<reference evidence="3" key="1">
    <citation type="submission" date="2017-02" db="UniProtKB">
        <authorList>
            <consortium name="WormBaseParasite"/>
        </authorList>
    </citation>
    <scope>IDENTIFICATION</scope>
</reference>
<organism evidence="3">
    <name type="scientific">Anisakis simplex</name>
    <name type="common">Herring worm</name>
    <dbReference type="NCBI Taxonomy" id="6269"/>
    <lineage>
        <taxon>Eukaryota</taxon>
        <taxon>Metazoa</taxon>
        <taxon>Ecdysozoa</taxon>
        <taxon>Nematoda</taxon>
        <taxon>Chromadorea</taxon>
        <taxon>Rhabditida</taxon>
        <taxon>Spirurina</taxon>
        <taxon>Ascaridomorpha</taxon>
        <taxon>Ascaridoidea</taxon>
        <taxon>Anisakidae</taxon>
        <taxon>Anisakis</taxon>
        <taxon>Anisakis simplex complex</taxon>
    </lineage>
</organism>
<keyword evidence="2" id="KW-1185">Reference proteome</keyword>
<dbReference type="AlphaFoldDB" id="A0A0M3JW34"/>
<reference evidence="1 2" key="2">
    <citation type="submission" date="2018-11" db="EMBL/GenBank/DDBJ databases">
        <authorList>
            <consortium name="Pathogen Informatics"/>
        </authorList>
    </citation>
    <scope>NUCLEOTIDE SEQUENCE [LARGE SCALE GENOMIC DNA]</scope>
</reference>